<dbReference type="KEGG" id="enc:ECL_00496"/>
<protein>
    <submittedName>
        <fullName evidence="2">Uncharacterized protein</fullName>
    </submittedName>
</protein>
<accession>A0A0H3CHP3</accession>
<keyword evidence="1" id="KW-0812">Transmembrane</keyword>
<evidence type="ECO:0000313" key="2">
    <source>
        <dbReference type="EMBL" id="ADF60062.1"/>
    </source>
</evidence>
<dbReference type="EnsemblBacteria" id="ADF60062">
    <property type="protein sequence ID" value="ADF60062"/>
    <property type="gene ID" value="ECL_00496"/>
</dbReference>
<keyword evidence="1" id="KW-0472">Membrane</keyword>
<feature type="transmembrane region" description="Helical" evidence="1">
    <location>
        <begin position="6"/>
        <end position="27"/>
    </location>
</feature>
<evidence type="ECO:0000256" key="1">
    <source>
        <dbReference type="SAM" id="Phobius"/>
    </source>
</evidence>
<evidence type="ECO:0000313" key="3">
    <source>
        <dbReference type="Proteomes" id="UP000002363"/>
    </source>
</evidence>
<dbReference type="HOGENOM" id="CLU_220232_0_0_6"/>
<dbReference type="Proteomes" id="UP000002363">
    <property type="component" value="Chromosome"/>
</dbReference>
<organism evidence="2 3">
    <name type="scientific">Enterobacter cloacae subsp. cloacae (strain ATCC 13047 / DSM 30054 / NBRC 13535 / NCTC 10005 / WDCM 00083 / NCDC 279-56)</name>
    <dbReference type="NCBI Taxonomy" id="716541"/>
    <lineage>
        <taxon>Bacteria</taxon>
        <taxon>Pseudomonadati</taxon>
        <taxon>Pseudomonadota</taxon>
        <taxon>Gammaproteobacteria</taxon>
        <taxon>Enterobacterales</taxon>
        <taxon>Enterobacteriaceae</taxon>
        <taxon>Enterobacter</taxon>
        <taxon>Enterobacter cloacae complex</taxon>
    </lineage>
</organism>
<proteinExistence type="predicted"/>
<dbReference type="AlphaFoldDB" id="A0A0H3CHP3"/>
<keyword evidence="1" id="KW-1133">Transmembrane helix</keyword>
<sequence length="37" mass="4344">MDYLITTLILLSLGLICVFAFSLWSLNRTSRKKNKRK</sequence>
<name>A0A0H3CHP3_ENTCC</name>
<keyword evidence="3" id="KW-1185">Reference proteome</keyword>
<dbReference type="EMBL" id="CP001918">
    <property type="protein sequence ID" value="ADF60062.1"/>
    <property type="molecule type" value="Genomic_DNA"/>
</dbReference>
<gene>
    <name evidence="2" type="ordered locus">ECL_00496</name>
</gene>
<reference evidence="2 3" key="1">
    <citation type="journal article" date="2010" name="J. Bacteriol.">
        <title>Complete genome sequence of Enterobacter cloacae subsp. cloacae type strain ATCC 13047.</title>
        <authorList>
            <person name="Ren Y."/>
            <person name="Ren Y."/>
            <person name="Zhou Z."/>
            <person name="Guo X."/>
            <person name="Li Y."/>
            <person name="Feng L."/>
            <person name="Wang L."/>
        </authorList>
    </citation>
    <scope>NUCLEOTIDE SEQUENCE [LARGE SCALE GENOMIC DNA]</scope>
    <source>
        <strain evidence="3">ATCC 13047 / DSM 30054 / NBRC 13535 / NCTC 10005 / WDCM 00083 / NCDC 279-56</strain>
    </source>
</reference>